<sequence length="246" mass="29274">MDTFFWKKGEEYIKAKLSPLFTPSKLKSMLSLLIQRSEVFKNWLDNSLLLRNKYINCSELTEKLTADYSSVCLLNYEIKTFQDKEIEICKYAKKFNKGSWKYILKQLLPDKVTHNKLYDLISYYLFDAELMQFCFRFATDIVNYRKKHNISKYDAFNVLKELKKNQKLTEKVENLQEYRRTNIEELTRENLKWHCPSGKIQASSVTPRPVHLSDCKRSIAFKEIANYKNNTSDSWMSTFNLITCPR</sequence>
<keyword evidence="12" id="KW-0472">Membrane</keyword>
<evidence type="ECO:0000256" key="12">
    <source>
        <dbReference type="ARBA" id="ARBA00023136"/>
    </source>
</evidence>
<dbReference type="InterPro" id="IPR050476">
    <property type="entry name" value="Insect_CytP450_Detox"/>
</dbReference>
<proteinExistence type="inferred from homology"/>
<keyword evidence="8" id="KW-0492">Microsome</keyword>
<evidence type="ECO:0000256" key="2">
    <source>
        <dbReference type="ARBA" id="ARBA00004524"/>
    </source>
</evidence>
<comment type="subcellular location">
    <subcellularLocation>
        <location evidence="3">Endoplasmic reticulum membrane</location>
    </subcellularLocation>
    <subcellularLocation>
        <location evidence="2">Microsome membrane</location>
    </subcellularLocation>
</comment>
<keyword evidence="5" id="KW-0349">Heme</keyword>
<evidence type="ECO:0000256" key="6">
    <source>
        <dbReference type="ARBA" id="ARBA00022723"/>
    </source>
</evidence>
<evidence type="ECO:0000256" key="4">
    <source>
        <dbReference type="ARBA" id="ARBA00010617"/>
    </source>
</evidence>
<dbReference type="GO" id="GO:0004497">
    <property type="term" value="F:monooxygenase activity"/>
    <property type="evidence" value="ECO:0007669"/>
    <property type="project" value="UniProtKB-KW"/>
</dbReference>
<evidence type="ECO:0000256" key="11">
    <source>
        <dbReference type="ARBA" id="ARBA00023033"/>
    </source>
</evidence>
<gene>
    <name evidence="13" type="ORF">ALC53_07612</name>
</gene>
<dbReference type="Proteomes" id="UP000078540">
    <property type="component" value="Unassembled WGS sequence"/>
</dbReference>
<comment type="similarity">
    <text evidence="4">Belongs to the cytochrome P450 family.</text>
</comment>
<evidence type="ECO:0000256" key="7">
    <source>
        <dbReference type="ARBA" id="ARBA00022824"/>
    </source>
</evidence>
<accession>A0A195BBN5</accession>
<name>A0A195BBN5_9HYME</name>
<keyword evidence="7" id="KW-0256">Endoplasmic reticulum</keyword>
<dbReference type="GO" id="GO:0020037">
    <property type="term" value="F:heme binding"/>
    <property type="evidence" value="ECO:0007669"/>
    <property type="project" value="InterPro"/>
</dbReference>
<keyword evidence="11" id="KW-0503">Monooxygenase</keyword>
<evidence type="ECO:0000256" key="10">
    <source>
        <dbReference type="ARBA" id="ARBA00023004"/>
    </source>
</evidence>
<dbReference type="InterPro" id="IPR036396">
    <property type="entry name" value="Cyt_P450_sf"/>
</dbReference>
<dbReference type="GO" id="GO:0005789">
    <property type="term" value="C:endoplasmic reticulum membrane"/>
    <property type="evidence" value="ECO:0007669"/>
    <property type="project" value="UniProtKB-SubCell"/>
</dbReference>
<dbReference type="AlphaFoldDB" id="A0A195BBN5"/>
<protein>
    <submittedName>
        <fullName evidence="13">Cytochrome P450 9b1</fullName>
    </submittedName>
</protein>
<dbReference type="PANTHER" id="PTHR24292:SF54">
    <property type="entry name" value="CYP9F3-RELATED"/>
    <property type="match status" value="1"/>
</dbReference>
<keyword evidence="9" id="KW-0560">Oxidoreductase</keyword>
<dbReference type="EMBL" id="KQ976526">
    <property type="protein sequence ID" value="KYM81971.1"/>
    <property type="molecule type" value="Genomic_DNA"/>
</dbReference>
<reference evidence="13 14" key="1">
    <citation type="submission" date="2015-09" db="EMBL/GenBank/DDBJ databases">
        <title>Atta colombica WGS genome.</title>
        <authorList>
            <person name="Nygaard S."/>
            <person name="Hu H."/>
            <person name="Boomsma J."/>
            <person name="Zhang G."/>
        </authorList>
    </citation>
    <scope>NUCLEOTIDE SEQUENCE [LARGE SCALE GENOMIC DNA]</scope>
    <source>
        <strain evidence="13">Treedump-2</strain>
        <tissue evidence="13">Whole body</tissue>
    </source>
</reference>
<keyword evidence="14" id="KW-1185">Reference proteome</keyword>
<evidence type="ECO:0000256" key="9">
    <source>
        <dbReference type="ARBA" id="ARBA00023002"/>
    </source>
</evidence>
<dbReference type="STRING" id="520822.A0A195BBN5"/>
<dbReference type="Gene3D" id="1.10.630.10">
    <property type="entry name" value="Cytochrome P450"/>
    <property type="match status" value="1"/>
</dbReference>
<dbReference type="PANTHER" id="PTHR24292">
    <property type="entry name" value="CYTOCHROME P450"/>
    <property type="match status" value="1"/>
</dbReference>
<organism evidence="13 14">
    <name type="scientific">Atta colombica</name>
    <dbReference type="NCBI Taxonomy" id="520822"/>
    <lineage>
        <taxon>Eukaryota</taxon>
        <taxon>Metazoa</taxon>
        <taxon>Ecdysozoa</taxon>
        <taxon>Arthropoda</taxon>
        <taxon>Hexapoda</taxon>
        <taxon>Insecta</taxon>
        <taxon>Pterygota</taxon>
        <taxon>Neoptera</taxon>
        <taxon>Endopterygota</taxon>
        <taxon>Hymenoptera</taxon>
        <taxon>Apocrita</taxon>
        <taxon>Aculeata</taxon>
        <taxon>Formicoidea</taxon>
        <taxon>Formicidae</taxon>
        <taxon>Myrmicinae</taxon>
        <taxon>Atta</taxon>
    </lineage>
</organism>
<evidence type="ECO:0000256" key="3">
    <source>
        <dbReference type="ARBA" id="ARBA00004586"/>
    </source>
</evidence>
<keyword evidence="6" id="KW-0479">Metal-binding</keyword>
<evidence type="ECO:0000256" key="5">
    <source>
        <dbReference type="ARBA" id="ARBA00022617"/>
    </source>
</evidence>
<dbReference type="SUPFAM" id="SSF48264">
    <property type="entry name" value="Cytochrome P450"/>
    <property type="match status" value="1"/>
</dbReference>
<evidence type="ECO:0000313" key="14">
    <source>
        <dbReference type="Proteomes" id="UP000078540"/>
    </source>
</evidence>
<dbReference type="GO" id="GO:0005506">
    <property type="term" value="F:iron ion binding"/>
    <property type="evidence" value="ECO:0007669"/>
    <property type="project" value="InterPro"/>
</dbReference>
<keyword evidence="10" id="KW-0408">Iron</keyword>
<dbReference type="GO" id="GO:0016705">
    <property type="term" value="F:oxidoreductase activity, acting on paired donors, with incorporation or reduction of molecular oxygen"/>
    <property type="evidence" value="ECO:0007669"/>
    <property type="project" value="InterPro"/>
</dbReference>
<evidence type="ECO:0000256" key="1">
    <source>
        <dbReference type="ARBA" id="ARBA00001971"/>
    </source>
</evidence>
<evidence type="ECO:0000313" key="13">
    <source>
        <dbReference type="EMBL" id="KYM81971.1"/>
    </source>
</evidence>
<comment type="cofactor">
    <cofactor evidence="1">
        <name>heme</name>
        <dbReference type="ChEBI" id="CHEBI:30413"/>
    </cofactor>
</comment>
<evidence type="ECO:0000256" key="8">
    <source>
        <dbReference type="ARBA" id="ARBA00022848"/>
    </source>
</evidence>